<dbReference type="PANTHER" id="PTHR35335:SF1">
    <property type="entry name" value="UPF0716 PROTEIN FXSA"/>
    <property type="match status" value="1"/>
</dbReference>
<organism evidence="3 4">
    <name type="scientific">Corynebacterium stationis</name>
    <dbReference type="NCBI Taxonomy" id="1705"/>
    <lineage>
        <taxon>Bacteria</taxon>
        <taxon>Bacillati</taxon>
        <taxon>Actinomycetota</taxon>
        <taxon>Actinomycetes</taxon>
        <taxon>Mycobacteriales</taxon>
        <taxon>Corynebacteriaceae</taxon>
        <taxon>Corynebacterium</taxon>
    </lineage>
</organism>
<feature type="transmembrane region" description="Helical" evidence="2">
    <location>
        <begin position="85"/>
        <end position="109"/>
    </location>
</feature>
<keyword evidence="2" id="KW-0472">Membrane</keyword>
<name>A0AB36CMV9_9CORY</name>
<evidence type="ECO:0000256" key="1">
    <source>
        <dbReference type="SAM" id="MobiDB-lite"/>
    </source>
</evidence>
<evidence type="ECO:0000313" key="4">
    <source>
        <dbReference type="Proteomes" id="UP000544551"/>
    </source>
</evidence>
<keyword evidence="2" id="KW-0812">Transmembrane</keyword>
<dbReference type="AlphaFoldDB" id="A0AB36CMV9"/>
<evidence type="ECO:0000256" key="2">
    <source>
        <dbReference type="SAM" id="Phobius"/>
    </source>
</evidence>
<proteinExistence type="predicted"/>
<dbReference type="PANTHER" id="PTHR35335">
    <property type="entry name" value="UPF0716 PROTEIN FXSA"/>
    <property type="match status" value="1"/>
</dbReference>
<dbReference type="NCBIfam" id="NF008528">
    <property type="entry name" value="PRK11463.1-2"/>
    <property type="match status" value="1"/>
</dbReference>
<feature type="transmembrane region" description="Helical" evidence="2">
    <location>
        <begin position="7"/>
        <end position="25"/>
    </location>
</feature>
<sequence>MVCIMPFMLVLFLYIVLEGLAFVGITNLIGLGWTLLLLLATMLFGMTVASLEVRRIMHGKTTRTEDGSVIMEDATPGRTAGNVGLTLAGGVLLSLPGFLTTFLGILLILPPTRALLRTLLSVKLFKSVENMGVRFYDASPMSSQHDSYGSFGTFGAPTSGSNTPQPSQSHEVIDEDEIRNWSQSLSPEDFGGNGSNGTDGSSRG</sequence>
<evidence type="ECO:0000313" key="3">
    <source>
        <dbReference type="EMBL" id="NME89989.1"/>
    </source>
</evidence>
<feature type="compositionally biased region" description="Polar residues" evidence="1">
    <location>
        <begin position="156"/>
        <end position="170"/>
    </location>
</feature>
<reference evidence="3 4" key="1">
    <citation type="submission" date="2020-04" db="EMBL/GenBank/DDBJ databases">
        <authorList>
            <person name="Hitch T.C.A."/>
            <person name="Wylensek D."/>
            <person name="Clavel T."/>
        </authorList>
    </citation>
    <scope>NUCLEOTIDE SEQUENCE [LARGE SCALE GENOMIC DNA]</scope>
    <source>
        <strain evidence="3 4">BL-383-APC-3D</strain>
    </source>
</reference>
<protein>
    <submittedName>
        <fullName evidence="3">FxsA family protein</fullName>
    </submittedName>
</protein>
<gene>
    <name evidence="3" type="ORF">HF853_09975</name>
</gene>
<keyword evidence="2" id="KW-1133">Transmembrane helix</keyword>
<feature type="region of interest" description="Disordered" evidence="1">
    <location>
        <begin position="148"/>
        <end position="204"/>
    </location>
</feature>
<accession>A0AB36CMV9</accession>
<dbReference type="Proteomes" id="UP000544551">
    <property type="component" value="Unassembled WGS sequence"/>
</dbReference>
<comment type="caution">
    <text evidence="3">The sequence shown here is derived from an EMBL/GenBank/DDBJ whole genome shotgun (WGS) entry which is preliminary data.</text>
</comment>
<dbReference type="Pfam" id="PF04186">
    <property type="entry name" value="FxsA"/>
    <property type="match status" value="1"/>
</dbReference>
<feature type="compositionally biased region" description="Gly residues" evidence="1">
    <location>
        <begin position="191"/>
        <end position="204"/>
    </location>
</feature>
<dbReference type="InterPro" id="IPR007313">
    <property type="entry name" value="FxsA"/>
</dbReference>
<feature type="transmembrane region" description="Helical" evidence="2">
    <location>
        <begin position="31"/>
        <end position="53"/>
    </location>
</feature>
<dbReference type="EMBL" id="JABAFZ010000008">
    <property type="protein sequence ID" value="NME89989.1"/>
    <property type="molecule type" value="Genomic_DNA"/>
</dbReference>
<dbReference type="GO" id="GO:0016020">
    <property type="term" value="C:membrane"/>
    <property type="evidence" value="ECO:0007669"/>
    <property type="project" value="InterPro"/>
</dbReference>